<dbReference type="SUPFAM" id="SSF117281">
    <property type="entry name" value="Kelch motif"/>
    <property type="match status" value="2"/>
</dbReference>
<gene>
    <name evidence="4" type="ORF">pdam_00009044</name>
</gene>
<sequence length="1068" mass="123200">MNIPEQGHKTPHTVSLIVEDGKEFKTLSHILSTASPFFEKLLSSNMKENQEGVIRLEVFTESLMKDVLEFIQTGNVRISTRENAEELVAAADYLCLSKLKSFAGKFIEQTMSSLNCVSTYFMAEKFDHSELLDSVRKFILSNFADVAQTENFPRLPSHEVEQLVSSDDIVINSEEDVFNAIFKWTLHKKSERSKEFCKLFSHVRLTFLSRDFLLKDVVTNEIVTENEDCIDRVNSALAWMNRKTDCDLSRPYSPRKAMETCVIAIWGEDKTFRPLFYVPENNDFYQLPGMAEPDCVPQHVFSCRGKLFFVAQEVNKSQYYDPDSNCWHPAPWTKTDSKPNWCKTNRREIGKLFLRAVLVVENEICFIEENLQIYSSCLCQFNLDKKSTTRSKDWLKTTRTCLVTLGQYIYVIGGTKSDVNIVPHCSRYDIVKNKWQKLANLRFARFRALGIGTQEKIYVAGGWLDFGGEITNTCEVYSVLTDEWHLIGRLTVPRDIGNMLSIDESLYVLGGVCHPVLGKIWSVESYEHEKDEWKENRHFLDIHKIMTFTACTFRLLKDVSLKMNLSDQAESELSKTVSLIVQDGKELKTLRHVLSQASPFFEKLLTSNMKENNEGVVRLEVFNESLMKDVLEFIHTGNVQISTSENAEELIAAADYMCLSKLKSFAGKFIEQTMSSSNCVSTYFMAEKFDHSELLDSSRKFMLSKFVNVAQTGNFLRLPRHEVEQLVSSDDVVIKSEEDVFKAILRWTLHKKSERSKEFCKLFCHVRLTFLSRDFLLNDVVTNELVTENEDCISSATNALAWIDRAGDDDFSRPFSPRKALEKSVIAIYRKDKPFKNPLFYLPKKNDIYRLQGMAKTDCEPEHVFSCRGKLFFVSKEVDESQYYDPDFNCWHWLERTRICAVTVGKYIYAIGGVRDINIIKQCSKFDIAENKWEKLADLNLTRYDALGVGTQEKIYVAGGWLDFDEITNTCEVYNRSTDEWNLMCRLTVSRPFGNLVLVGNSLYAVGGAVHDLFRKIWSVEKYDYEKDEWEEKKCTLCVENISPYQASSFTLLKEDSVKLKRYKGIFR</sequence>
<dbReference type="InterPro" id="IPR015915">
    <property type="entry name" value="Kelch-typ_b-propeller"/>
</dbReference>
<dbReference type="PANTHER" id="PTHR45632">
    <property type="entry name" value="LD33804P"/>
    <property type="match status" value="1"/>
</dbReference>
<keyword evidence="1" id="KW-0880">Kelch repeat</keyword>
<evidence type="ECO:0000256" key="1">
    <source>
        <dbReference type="ARBA" id="ARBA00022441"/>
    </source>
</evidence>
<dbReference type="InterPro" id="IPR006652">
    <property type="entry name" value="Kelch_1"/>
</dbReference>
<dbReference type="InterPro" id="IPR011705">
    <property type="entry name" value="BACK"/>
</dbReference>
<dbReference type="Pfam" id="PF01344">
    <property type="entry name" value="Kelch_1"/>
    <property type="match status" value="4"/>
</dbReference>
<dbReference type="Pfam" id="PF07707">
    <property type="entry name" value="BACK"/>
    <property type="match status" value="2"/>
</dbReference>
<dbReference type="OrthoDB" id="6052799at2759"/>
<protein>
    <recommendedName>
        <fullName evidence="3">BTB domain-containing protein</fullName>
    </recommendedName>
</protein>
<dbReference type="PANTHER" id="PTHR45632:SF30">
    <property type="entry name" value="BTB DOMAIN-CONTAINING PROTEIN"/>
    <property type="match status" value="1"/>
</dbReference>
<dbReference type="InterPro" id="IPR011333">
    <property type="entry name" value="SKP1/BTB/POZ_sf"/>
</dbReference>
<dbReference type="CDD" id="cd18186">
    <property type="entry name" value="BTB_POZ_ZBTB_KLHL-like"/>
    <property type="match status" value="1"/>
</dbReference>
<dbReference type="SMART" id="SM00612">
    <property type="entry name" value="Kelch"/>
    <property type="match status" value="4"/>
</dbReference>
<feature type="domain" description="BTB" evidence="3">
    <location>
        <begin position="575"/>
        <end position="643"/>
    </location>
</feature>
<reference evidence="4 5" key="1">
    <citation type="journal article" date="2018" name="Sci. Rep.">
        <title>Comparative analysis of the Pocillopora damicornis genome highlights role of immune system in coral evolution.</title>
        <authorList>
            <person name="Cunning R."/>
            <person name="Bay R.A."/>
            <person name="Gillette P."/>
            <person name="Baker A.C."/>
            <person name="Traylor-Knowles N."/>
        </authorList>
    </citation>
    <scope>NUCLEOTIDE SEQUENCE [LARGE SCALE GENOMIC DNA]</scope>
    <source>
        <strain evidence="4">RSMAS</strain>
        <tissue evidence="4">Whole animal</tissue>
    </source>
</reference>
<proteinExistence type="predicted"/>
<dbReference type="Gene3D" id="2.120.10.80">
    <property type="entry name" value="Kelch-type beta propeller"/>
    <property type="match status" value="2"/>
</dbReference>
<accession>A0A3M6T9G7</accession>
<dbReference type="SUPFAM" id="SSF54695">
    <property type="entry name" value="POZ domain"/>
    <property type="match status" value="2"/>
</dbReference>
<evidence type="ECO:0000313" key="4">
    <source>
        <dbReference type="EMBL" id="RMX37979.1"/>
    </source>
</evidence>
<dbReference type="SMART" id="SM00875">
    <property type="entry name" value="BACK"/>
    <property type="match status" value="2"/>
</dbReference>
<evidence type="ECO:0000313" key="5">
    <source>
        <dbReference type="Proteomes" id="UP000275408"/>
    </source>
</evidence>
<dbReference type="InterPro" id="IPR000210">
    <property type="entry name" value="BTB/POZ_dom"/>
</dbReference>
<dbReference type="PROSITE" id="PS50097">
    <property type="entry name" value="BTB"/>
    <property type="match status" value="2"/>
</dbReference>
<dbReference type="Gene3D" id="3.30.710.10">
    <property type="entry name" value="Potassium Channel Kv1.1, Chain A"/>
    <property type="match status" value="2"/>
</dbReference>
<name>A0A3M6T9G7_POCDA</name>
<dbReference type="AlphaFoldDB" id="A0A3M6T9G7"/>
<dbReference type="SMART" id="SM00225">
    <property type="entry name" value="BTB"/>
    <property type="match status" value="2"/>
</dbReference>
<keyword evidence="5" id="KW-1185">Reference proteome</keyword>
<dbReference type="Proteomes" id="UP000275408">
    <property type="component" value="Unassembled WGS sequence"/>
</dbReference>
<dbReference type="EMBL" id="RCHS01004063">
    <property type="protein sequence ID" value="RMX37979.1"/>
    <property type="molecule type" value="Genomic_DNA"/>
</dbReference>
<comment type="caution">
    <text evidence="4">The sequence shown here is derived from an EMBL/GenBank/DDBJ whole genome shotgun (WGS) entry which is preliminary data.</text>
</comment>
<dbReference type="Gene3D" id="1.25.40.420">
    <property type="match status" value="2"/>
</dbReference>
<dbReference type="Pfam" id="PF00651">
    <property type="entry name" value="BTB"/>
    <property type="match status" value="2"/>
</dbReference>
<dbReference type="FunFam" id="1.25.40.420:FF:000001">
    <property type="entry name" value="Kelch-like family member 12"/>
    <property type="match status" value="2"/>
</dbReference>
<evidence type="ECO:0000259" key="3">
    <source>
        <dbReference type="PROSITE" id="PS50097"/>
    </source>
</evidence>
<organism evidence="4 5">
    <name type="scientific">Pocillopora damicornis</name>
    <name type="common">Cauliflower coral</name>
    <name type="synonym">Millepora damicornis</name>
    <dbReference type="NCBI Taxonomy" id="46731"/>
    <lineage>
        <taxon>Eukaryota</taxon>
        <taxon>Metazoa</taxon>
        <taxon>Cnidaria</taxon>
        <taxon>Anthozoa</taxon>
        <taxon>Hexacorallia</taxon>
        <taxon>Scleractinia</taxon>
        <taxon>Astrocoeniina</taxon>
        <taxon>Pocilloporidae</taxon>
        <taxon>Pocillopora</taxon>
    </lineage>
</organism>
<keyword evidence="2" id="KW-0677">Repeat</keyword>
<feature type="domain" description="BTB" evidence="3">
    <location>
        <begin position="12"/>
        <end position="80"/>
    </location>
</feature>
<evidence type="ECO:0000256" key="2">
    <source>
        <dbReference type="ARBA" id="ARBA00022737"/>
    </source>
</evidence>